<evidence type="ECO:0000313" key="3">
    <source>
        <dbReference type="Proteomes" id="UP000261325"/>
    </source>
</evidence>
<protein>
    <submittedName>
        <fullName evidence="2">DNA recombination protein RmuC</fullName>
    </submittedName>
</protein>
<keyword evidence="1" id="KW-0812">Transmembrane</keyword>
<keyword evidence="1" id="KW-1133">Transmembrane helix</keyword>
<feature type="non-terminal residue" evidence="2">
    <location>
        <position position="94"/>
    </location>
</feature>
<feature type="transmembrane region" description="Helical" evidence="1">
    <location>
        <begin position="20"/>
        <end position="41"/>
    </location>
</feature>
<dbReference type="Proteomes" id="UP000261325">
    <property type="component" value="Unassembled WGS sequence"/>
</dbReference>
<dbReference type="EMBL" id="DLYI01000081">
    <property type="protein sequence ID" value="HAC27487.1"/>
    <property type="molecule type" value="Genomic_DNA"/>
</dbReference>
<dbReference type="AlphaFoldDB" id="A0A3B8WC94"/>
<name>A0A3B8WC94_MARNT</name>
<sequence>MLVLDALTLTMAERPEWLAGWFLALVASAASLLAGVIWLLWRRRQDRATESALREELDARDRQLRDSEQVQALHEQEVEHLQTALEEQKARSGQ</sequence>
<evidence type="ECO:0000313" key="2">
    <source>
        <dbReference type="EMBL" id="HAC27487.1"/>
    </source>
</evidence>
<evidence type="ECO:0000256" key="1">
    <source>
        <dbReference type="SAM" id="Phobius"/>
    </source>
</evidence>
<accession>A0A3B8WC94</accession>
<comment type="caution">
    <text evidence="2">The sequence shown here is derived from an EMBL/GenBank/DDBJ whole genome shotgun (WGS) entry which is preliminary data.</text>
</comment>
<organism evidence="2 3">
    <name type="scientific">Marinobacter nauticus</name>
    <name type="common">Marinobacter hydrocarbonoclasticus</name>
    <name type="synonym">Marinobacter aquaeolei</name>
    <dbReference type="NCBI Taxonomy" id="2743"/>
    <lineage>
        <taxon>Bacteria</taxon>
        <taxon>Pseudomonadati</taxon>
        <taxon>Pseudomonadota</taxon>
        <taxon>Gammaproteobacteria</taxon>
        <taxon>Pseudomonadales</taxon>
        <taxon>Marinobacteraceae</taxon>
        <taxon>Marinobacter</taxon>
    </lineage>
</organism>
<reference evidence="2 3" key="1">
    <citation type="journal article" date="2018" name="Nat. Biotechnol.">
        <title>A standardized bacterial taxonomy based on genome phylogeny substantially revises the tree of life.</title>
        <authorList>
            <person name="Parks D.H."/>
            <person name="Chuvochina M."/>
            <person name="Waite D.W."/>
            <person name="Rinke C."/>
            <person name="Skarshewski A."/>
            <person name="Chaumeil P.A."/>
            <person name="Hugenholtz P."/>
        </authorList>
    </citation>
    <scope>NUCLEOTIDE SEQUENCE [LARGE SCALE GENOMIC DNA]</scope>
    <source>
        <strain evidence="2">UBA9049</strain>
    </source>
</reference>
<gene>
    <name evidence="2" type="ORF">DCF82_06710</name>
</gene>
<proteinExistence type="predicted"/>
<keyword evidence="1" id="KW-0472">Membrane</keyword>